<dbReference type="GO" id="GO:0005737">
    <property type="term" value="C:cytoplasm"/>
    <property type="evidence" value="ECO:0007669"/>
    <property type="project" value="TreeGrafter"/>
</dbReference>
<dbReference type="PANTHER" id="PTHR30468:SF1">
    <property type="entry name" value="ALPHA-KETOGLUTARATE-DEPENDENT SULFONATE DIOXYGENASE"/>
    <property type="match status" value="1"/>
</dbReference>
<dbReference type="GO" id="GO:0006790">
    <property type="term" value="P:sulfur compound metabolic process"/>
    <property type="evidence" value="ECO:0007669"/>
    <property type="project" value="TreeGrafter"/>
</dbReference>
<protein>
    <recommendedName>
        <fullName evidence="6">TauD/TfdA-like domain-containing protein</fullName>
    </recommendedName>
</protein>
<dbReference type="AlphaFoldDB" id="A0A381X2R2"/>
<dbReference type="PANTHER" id="PTHR30468">
    <property type="entry name" value="ALPHA-KETOGLUTARATE-DEPENDENT SULFONATE DIOXYGENASE"/>
    <property type="match status" value="1"/>
</dbReference>
<evidence type="ECO:0000259" key="6">
    <source>
        <dbReference type="Pfam" id="PF02668"/>
    </source>
</evidence>
<feature type="domain" description="TauD/TfdA-like" evidence="6">
    <location>
        <begin position="7"/>
        <end position="275"/>
    </location>
</feature>
<accession>A0A381X2R2</accession>
<dbReference type="InterPro" id="IPR003819">
    <property type="entry name" value="TauD/TfdA-like"/>
</dbReference>
<dbReference type="InterPro" id="IPR042098">
    <property type="entry name" value="TauD-like_sf"/>
</dbReference>
<evidence type="ECO:0000256" key="5">
    <source>
        <dbReference type="ARBA" id="ARBA00023004"/>
    </source>
</evidence>
<reference evidence="7" key="1">
    <citation type="submission" date="2018-05" db="EMBL/GenBank/DDBJ databases">
        <authorList>
            <person name="Lanie J.A."/>
            <person name="Ng W.-L."/>
            <person name="Kazmierczak K.M."/>
            <person name="Andrzejewski T.M."/>
            <person name="Davidsen T.M."/>
            <person name="Wayne K.J."/>
            <person name="Tettelin H."/>
            <person name="Glass J.I."/>
            <person name="Rusch D."/>
            <person name="Podicherti R."/>
            <person name="Tsui H.-C.T."/>
            <person name="Winkler M.E."/>
        </authorList>
    </citation>
    <scope>NUCLEOTIDE SEQUENCE</scope>
</reference>
<keyword evidence="3" id="KW-0223">Dioxygenase</keyword>
<proteinExistence type="inferred from homology"/>
<dbReference type="SUPFAM" id="SSF51197">
    <property type="entry name" value="Clavaminate synthase-like"/>
    <property type="match status" value="1"/>
</dbReference>
<evidence type="ECO:0000313" key="7">
    <source>
        <dbReference type="EMBL" id="SVA58457.1"/>
    </source>
</evidence>
<organism evidence="7">
    <name type="scientific">marine metagenome</name>
    <dbReference type="NCBI Taxonomy" id="408172"/>
    <lineage>
        <taxon>unclassified sequences</taxon>
        <taxon>metagenomes</taxon>
        <taxon>ecological metagenomes</taxon>
    </lineage>
</organism>
<dbReference type="EMBL" id="UINC01013548">
    <property type="protein sequence ID" value="SVA58457.1"/>
    <property type="molecule type" value="Genomic_DNA"/>
</dbReference>
<dbReference type="GO" id="GO:0000908">
    <property type="term" value="F:taurine dioxygenase activity"/>
    <property type="evidence" value="ECO:0007669"/>
    <property type="project" value="TreeGrafter"/>
</dbReference>
<gene>
    <name evidence="7" type="ORF">METZ01_LOCUS111311</name>
</gene>
<evidence type="ECO:0000256" key="3">
    <source>
        <dbReference type="ARBA" id="ARBA00022964"/>
    </source>
</evidence>
<evidence type="ECO:0000256" key="1">
    <source>
        <dbReference type="ARBA" id="ARBA00005896"/>
    </source>
</evidence>
<evidence type="ECO:0000256" key="4">
    <source>
        <dbReference type="ARBA" id="ARBA00023002"/>
    </source>
</evidence>
<dbReference type="Gene3D" id="3.60.130.10">
    <property type="entry name" value="Clavaminate synthase-like"/>
    <property type="match status" value="1"/>
</dbReference>
<keyword evidence="4" id="KW-0560">Oxidoreductase</keyword>
<dbReference type="GO" id="GO:0046872">
    <property type="term" value="F:metal ion binding"/>
    <property type="evidence" value="ECO:0007669"/>
    <property type="project" value="UniProtKB-KW"/>
</dbReference>
<keyword evidence="5" id="KW-0408">Iron</keyword>
<dbReference type="InterPro" id="IPR051323">
    <property type="entry name" value="AtsK-like"/>
</dbReference>
<sequence length="282" mass="32225">MTYKHIEVRPLAGTLGAEIGGVDLRDSLSDKTFEEVHQALLDNLVIFFRNQDITPDQQKAFGRRFGELHVHPYIPMLAGHPEVIKLESADDGPGEMAYQSNTWHTDLTYTAEPPMGSMLHGIKVPEAGGDTMFLNLYASYEALSDTMKSLVDGLTAVHDIVTSMPNDFMQQSWAPKQLANLQKVTPPVEHPVVRTHPETKRRCLFVNRNFTSHIKGMTLPESNAVLSFLLEHIEQPEFQCRFHWENKSLAFWDNRCTQHYAVNDYRSKRRMHRVTICGERPH</sequence>
<dbReference type="Pfam" id="PF02668">
    <property type="entry name" value="TauD"/>
    <property type="match status" value="1"/>
</dbReference>
<evidence type="ECO:0000256" key="2">
    <source>
        <dbReference type="ARBA" id="ARBA00022723"/>
    </source>
</evidence>
<name>A0A381X2R2_9ZZZZ</name>
<comment type="similarity">
    <text evidence="1">Belongs to the TfdA dioxygenase family.</text>
</comment>
<keyword evidence="2" id="KW-0479">Metal-binding</keyword>